<reference evidence="3 4" key="1">
    <citation type="submission" date="2020-02" db="EMBL/GenBank/DDBJ databases">
        <authorList>
            <person name="Ferguson B K."/>
        </authorList>
    </citation>
    <scope>NUCLEOTIDE SEQUENCE [LARGE SCALE GENOMIC DNA]</scope>
</reference>
<gene>
    <name evidence="3" type="ORF">NTEN_LOCUS1502</name>
</gene>
<name>A0A6H5FYM1_9HEMI</name>
<evidence type="ECO:0000256" key="1">
    <source>
        <dbReference type="ARBA" id="ARBA00012493"/>
    </source>
</evidence>
<keyword evidence="4" id="KW-1185">Reference proteome</keyword>
<dbReference type="Pfam" id="PF17921">
    <property type="entry name" value="Integrase_H2C2"/>
    <property type="match status" value="1"/>
</dbReference>
<dbReference type="InterPro" id="IPR036397">
    <property type="entry name" value="RNaseH_sf"/>
</dbReference>
<sequence length="430" mass="49177">MEWKQGKDHMIPDCLSRAPVCVPETNEMLAEIDEFSGPKSTIYSIELEDPSLRAIAEIAKNDSEYQELKRYVMEGFPENKESLPAALHPYWKLKNLLTVEDDMVLKGYQLVIPRAARKEVLIQLHKSHQGIEKTKRRARQTVFWPAISSDIQNIVEACKLCQELRPSIQKEPLMNDPLPDRPFVDVSMDLFSTGGKNFMVYVDRLSGWPIIVQFGTRCPNSAAVINSLRRIFSDTGIPIRIRCDGGPQFSSLEFKEFLRKWKINMSPSSPHFPQSNGHAEAAVKVMKSLILKCTKNGVLDEEEYHAGLLEFRNTPTSTGYSPSQLLTGRPLRSLVPAHRRSFSRNWLDAANQIDRDHQRNLVAEQFNKNAKNLNPLDVGTNVRIQNPSTKKWDMTGIIVDRGEYRKYTIKCPSGRVLIRNRRFLKRTQEG</sequence>
<evidence type="ECO:0000313" key="3">
    <source>
        <dbReference type="EMBL" id="CAA9994686.1"/>
    </source>
</evidence>
<feature type="domain" description="Integrase catalytic" evidence="2">
    <location>
        <begin position="162"/>
        <end position="330"/>
    </location>
</feature>
<dbReference type="InterPro" id="IPR050951">
    <property type="entry name" value="Retrovirus_Pol_polyprotein"/>
</dbReference>
<dbReference type="Proteomes" id="UP000479000">
    <property type="component" value="Unassembled WGS sequence"/>
</dbReference>
<dbReference type="GO" id="GO:0003964">
    <property type="term" value="F:RNA-directed DNA polymerase activity"/>
    <property type="evidence" value="ECO:0007669"/>
    <property type="project" value="UniProtKB-EC"/>
</dbReference>
<dbReference type="PROSITE" id="PS50994">
    <property type="entry name" value="INTEGRASE"/>
    <property type="match status" value="1"/>
</dbReference>
<dbReference type="Pfam" id="PF00665">
    <property type="entry name" value="rve"/>
    <property type="match status" value="1"/>
</dbReference>
<evidence type="ECO:0000313" key="4">
    <source>
        <dbReference type="Proteomes" id="UP000479000"/>
    </source>
</evidence>
<feature type="non-terminal residue" evidence="3">
    <location>
        <position position="430"/>
    </location>
</feature>
<dbReference type="Gene3D" id="3.30.420.10">
    <property type="entry name" value="Ribonuclease H-like superfamily/Ribonuclease H"/>
    <property type="match status" value="1"/>
</dbReference>
<dbReference type="EC" id="2.7.7.49" evidence="1"/>
<dbReference type="Gene3D" id="1.10.340.70">
    <property type="match status" value="1"/>
</dbReference>
<dbReference type="FunFam" id="1.10.340.70:FF:000003">
    <property type="entry name" value="Protein CBG25708"/>
    <property type="match status" value="1"/>
</dbReference>
<organism evidence="3 4">
    <name type="scientific">Nesidiocoris tenuis</name>
    <dbReference type="NCBI Taxonomy" id="355587"/>
    <lineage>
        <taxon>Eukaryota</taxon>
        <taxon>Metazoa</taxon>
        <taxon>Ecdysozoa</taxon>
        <taxon>Arthropoda</taxon>
        <taxon>Hexapoda</taxon>
        <taxon>Insecta</taxon>
        <taxon>Pterygota</taxon>
        <taxon>Neoptera</taxon>
        <taxon>Paraneoptera</taxon>
        <taxon>Hemiptera</taxon>
        <taxon>Heteroptera</taxon>
        <taxon>Panheteroptera</taxon>
        <taxon>Cimicomorpha</taxon>
        <taxon>Miridae</taxon>
        <taxon>Dicyphina</taxon>
        <taxon>Nesidiocoris</taxon>
    </lineage>
</organism>
<dbReference type="SUPFAM" id="SSF53098">
    <property type="entry name" value="Ribonuclease H-like"/>
    <property type="match status" value="1"/>
</dbReference>
<dbReference type="PANTHER" id="PTHR37984:SF7">
    <property type="entry name" value="INTEGRASE CATALYTIC DOMAIN-CONTAINING PROTEIN"/>
    <property type="match status" value="1"/>
</dbReference>
<evidence type="ECO:0000259" key="2">
    <source>
        <dbReference type="PROSITE" id="PS50994"/>
    </source>
</evidence>
<dbReference type="InterPro" id="IPR001584">
    <property type="entry name" value="Integrase_cat-core"/>
</dbReference>
<dbReference type="FunFam" id="3.30.420.10:FF:000063">
    <property type="entry name" value="Retrovirus-related Pol polyprotein from transposon 297-like Protein"/>
    <property type="match status" value="1"/>
</dbReference>
<dbReference type="GO" id="GO:0003676">
    <property type="term" value="F:nucleic acid binding"/>
    <property type="evidence" value="ECO:0007669"/>
    <property type="project" value="InterPro"/>
</dbReference>
<accession>A0A6H5FYM1</accession>
<dbReference type="OrthoDB" id="6618553at2759"/>
<dbReference type="AlphaFoldDB" id="A0A6H5FYM1"/>
<proteinExistence type="predicted"/>
<dbReference type="GO" id="GO:0015074">
    <property type="term" value="P:DNA integration"/>
    <property type="evidence" value="ECO:0007669"/>
    <property type="project" value="InterPro"/>
</dbReference>
<dbReference type="PANTHER" id="PTHR37984">
    <property type="entry name" value="PROTEIN CBG26694"/>
    <property type="match status" value="1"/>
</dbReference>
<dbReference type="InterPro" id="IPR041588">
    <property type="entry name" value="Integrase_H2C2"/>
</dbReference>
<dbReference type="EMBL" id="CADCXU010002341">
    <property type="protein sequence ID" value="CAA9994686.1"/>
    <property type="molecule type" value="Genomic_DNA"/>
</dbReference>
<dbReference type="InterPro" id="IPR012337">
    <property type="entry name" value="RNaseH-like_sf"/>
</dbReference>
<protein>
    <recommendedName>
        <fullName evidence="1">RNA-directed DNA polymerase</fullName>
        <ecNumber evidence="1">2.7.7.49</ecNumber>
    </recommendedName>
</protein>